<name>A0A3B0RHJ4_9ZZZZ</name>
<accession>A0A3B0RHJ4</accession>
<evidence type="ECO:0000256" key="1">
    <source>
        <dbReference type="SAM" id="Coils"/>
    </source>
</evidence>
<reference evidence="2" key="1">
    <citation type="submission" date="2018-06" db="EMBL/GenBank/DDBJ databases">
        <authorList>
            <person name="Zhirakovskaya E."/>
        </authorList>
    </citation>
    <scope>NUCLEOTIDE SEQUENCE</scope>
</reference>
<protein>
    <submittedName>
        <fullName evidence="2">Uncharacterized protein</fullName>
    </submittedName>
</protein>
<proteinExistence type="predicted"/>
<gene>
    <name evidence="2" type="ORF">MNBD_ALPHA02-620</name>
</gene>
<evidence type="ECO:0000313" key="2">
    <source>
        <dbReference type="EMBL" id="VAV92834.1"/>
    </source>
</evidence>
<feature type="coiled-coil region" evidence="1">
    <location>
        <begin position="62"/>
        <end position="89"/>
    </location>
</feature>
<dbReference type="EMBL" id="UOED01000079">
    <property type="protein sequence ID" value="VAV92834.1"/>
    <property type="molecule type" value="Genomic_DNA"/>
</dbReference>
<sequence length="194" mass="22350">MNNTSHKEADGQDPWLRKLCEEYNEKHGRGWKRILASELGIHETNIQNWLRSGKVPAVIKALVERNKDLKNCDEEIRKLEDDLSKFKNSPIIISNNDGSFSVRYLDQKTGQYKSYDKDLTNAHKLAATLSGEIDVRINALIDGLALDDRFEDSRDKALIDNLINWFEPTAFEKEALKQETNVNELDKYIKDSLI</sequence>
<keyword evidence="1" id="KW-0175">Coiled coil</keyword>
<dbReference type="AlphaFoldDB" id="A0A3B0RHJ4"/>
<organism evidence="2">
    <name type="scientific">hydrothermal vent metagenome</name>
    <dbReference type="NCBI Taxonomy" id="652676"/>
    <lineage>
        <taxon>unclassified sequences</taxon>
        <taxon>metagenomes</taxon>
        <taxon>ecological metagenomes</taxon>
    </lineage>
</organism>